<dbReference type="PANTHER" id="PTHR44757:SF2">
    <property type="entry name" value="BIOFILM ARCHITECTURE MAINTENANCE PROTEIN MBAA"/>
    <property type="match status" value="1"/>
</dbReference>
<dbReference type="PROSITE" id="PS50883">
    <property type="entry name" value="EAL"/>
    <property type="match status" value="1"/>
</dbReference>
<dbReference type="EMBL" id="JAHHGM010000001">
    <property type="protein sequence ID" value="MBT2987665.1"/>
    <property type="molecule type" value="Genomic_DNA"/>
</dbReference>
<evidence type="ECO:0000313" key="8">
    <source>
        <dbReference type="Proteomes" id="UP000770889"/>
    </source>
</evidence>
<dbReference type="InterPro" id="IPR000014">
    <property type="entry name" value="PAS"/>
</dbReference>
<dbReference type="InterPro" id="IPR029787">
    <property type="entry name" value="Nucleotide_cyclase"/>
</dbReference>
<dbReference type="InterPro" id="IPR029016">
    <property type="entry name" value="GAF-like_dom_sf"/>
</dbReference>
<dbReference type="Gene3D" id="3.40.190.10">
    <property type="entry name" value="Periplasmic binding protein-like II"/>
    <property type="match status" value="2"/>
</dbReference>
<dbReference type="SUPFAM" id="SSF141868">
    <property type="entry name" value="EAL domain-like"/>
    <property type="match status" value="1"/>
</dbReference>
<dbReference type="SMART" id="SM00091">
    <property type="entry name" value="PAS"/>
    <property type="match status" value="1"/>
</dbReference>
<dbReference type="SUPFAM" id="SSF55781">
    <property type="entry name" value="GAF domain-like"/>
    <property type="match status" value="1"/>
</dbReference>
<dbReference type="Gene3D" id="3.20.20.450">
    <property type="entry name" value="EAL domain"/>
    <property type="match status" value="1"/>
</dbReference>
<feature type="domain" description="PAC" evidence="4">
    <location>
        <begin position="412"/>
        <end position="463"/>
    </location>
</feature>
<dbReference type="PROSITE" id="PS50887">
    <property type="entry name" value="GGDEF"/>
    <property type="match status" value="1"/>
</dbReference>
<dbReference type="GO" id="GO:0003824">
    <property type="term" value="F:catalytic activity"/>
    <property type="evidence" value="ECO:0007669"/>
    <property type="project" value="UniProtKB-ARBA"/>
</dbReference>
<dbReference type="NCBIfam" id="TIGR00254">
    <property type="entry name" value="GGDEF"/>
    <property type="match status" value="1"/>
</dbReference>
<dbReference type="SUPFAM" id="SSF55785">
    <property type="entry name" value="PYP-like sensor domain (PAS domain)"/>
    <property type="match status" value="2"/>
</dbReference>
<feature type="domain" description="PAC" evidence="4">
    <location>
        <begin position="532"/>
        <end position="586"/>
    </location>
</feature>
<feature type="domain" description="GGDEF" evidence="6">
    <location>
        <begin position="772"/>
        <end position="910"/>
    </location>
</feature>
<dbReference type="InterPro" id="IPR001638">
    <property type="entry name" value="Solute-binding_3/MltF_N"/>
</dbReference>
<dbReference type="PROSITE" id="PS50113">
    <property type="entry name" value="PAC"/>
    <property type="match status" value="2"/>
</dbReference>
<feature type="transmembrane region" description="Helical" evidence="2">
    <location>
        <begin position="269"/>
        <end position="293"/>
    </location>
</feature>
<keyword evidence="2" id="KW-0472">Membrane</keyword>
<dbReference type="Gene3D" id="3.30.450.40">
    <property type="match status" value="1"/>
</dbReference>
<dbReference type="CDD" id="cd01948">
    <property type="entry name" value="EAL"/>
    <property type="match status" value="1"/>
</dbReference>
<dbReference type="SUPFAM" id="SSF53850">
    <property type="entry name" value="Periplasmic binding protein-like II"/>
    <property type="match status" value="1"/>
</dbReference>
<protein>
    <submittedName>
        <fullName evidence="7">EAL domain-containing protein</fullName>
    </submittedName>
</protein>
<reference evidence="7 8" key="1">
    <citation type="submission" date="2021-05" db="EMBL/GenBank/DDBJ databases">
        <title>Genetic and Functional Diversity in Clade A Lucinid endosymbionts from the Bahamas.</title>
        <authorList>
            <person name="Giani N.M."/>
            <person name="Engel A.S."/>
            <person name="Campbell B.J."/>
        </authorList>
    </citation>
    <scope>NUCLEOTIDE SEQUENCE [LARGE SCALE GENOMIC DNA]</scope>
    <source>
        <strain evidence="7">LUC16012Gg_MoonRockCtena</strain>
    </source>
</reference>
<evidence type="ECO:0000256" key="2">
    <source>
        <dbReference type="SAM" id="Phobius"/>
    </source>
</evidence>
<dbReference type="AlphaFoldDB" id="A0A944QTE9"/>
<name>A0A944QTE9_9GAMM</name>
<proteinExistence type="predicted"/>
<dbReference type="Proteomes" id="UP000770889">
    <property type="component" value="Unassembled WGS sequence"/>
</dbReference>
<comment type="caution">
    <text evidence="7">The sequence shown here is derived from an EMBL/GenBank/DDBJ whole genome shotgun (WGS) entry which is preliminary data.</text>
</comment>
<dbReference type="InterPro" id="IPR013655">
    <property type="entry name" value="PAS_fold_3"/>
</dbReference>
<evidence type="ECO:0000259" key="3">
    <source>
        <dbReference type="PROSITE" id="PS50112"/>
    </source>
</evidence>
<feature type="domain" description="PAS" evidence="3">
    <location>
        <begin position="457"/>
        <end position="529"/>
    </location>
</feature>
<dbReference type="InterPro" id="IPR001610">
    <property type="entry name" value="PAC"/>
</dbReference>
<sequence>MRRRVARNIGRYLLLFTLFFINAVLAEQPASPLKVGIYNNPPLVTANQTGNPGGLFIDLLREIAFQEGWDLRYISGTWSDNLNRLSTGRIDLLPAIAINEARQRQFLFTDQSVVSNWAQIFVAEESTIQSLPDLDGKRIAVLRDDIYINGENGLAALCTSFGIVCDLIEQDTYDRVMRAVTQGKADAGLVNRLFGATRGHFYPAIASPIVLMPQDVRLAISRQAPGAVFIKQRLDHHLAMMKIDDLSDYQQNLRTLFEPETQRMEMPTWVLKVLLIGGLAIVALLIVAQIFILKHSHKSQKLISQEAQYRRFFNGVAIALCEGDSSRALLRLQQLIDSGTKDVRGYFDRHPEELVEYIKLIRIVNANPATLKLFGVNNLYELQHWLPGNYTPDIFKALKHWLIASSEKQQTFTAEISMLAADGRQIQLIVAFPLTTNQDSARHIPVSILDVTLQRETERQLSLVIKGASLGFWDWNLTTNELTVNDRWMEMLGLVASDMNGNIDDWRSRLHPADRERVMPIIMQYIEDGIPYNVEFRMRHNDGRWIWVEGSGGVVEHEPHSHLPIRACGTHQEISERKRAEETLHTLMQSMVGITGGDFFKHVALELCYWFDADSANIGVLAGNNKIRALATILNNESIDDFSYTLAGTPCEIVIKEGAQLYPQGVQDIFPDDEDLVLLKAQSYAGTPIKDLSGKVIGIVWVSSSKPLFMEPEWAGVMDIIAARISAEIERMRAMDQLEHQATFDALTELPNRRMLIDRLSQARARCLRHNHRGAVMFMDLDHFKTINDSLGHKIGDLLLQEVAHRLTQQIRDEDTASRLGGDEFVVLFSELTGNPQQAAQHAQQGARKILKTISEPYTIDGNELHITLSIGIVIFPMSDESAEDILKFADTAMYRAKDAGRNTIRFFLPGMQQAAEEHLSLQHDLQLAIEENQLQIHFQPVVDSDGNPVSAEALLRWQHPQQGIIKPKAIITVAEDSGQILQIGEWMLEQALRLSKPWMDGSTNLKGVAVNINAVQFRQVGFADQIERLLQKTDFNPSHLILEILENTLAENIEDAKQKVVALKALGVKICVDSFGIGYASIAYLRQLPLDELKIDRSFVRDITSDPKDAKLVKTIITMAHQMEIDAVATGVETESQLQFLRDNGCKIFQGYYFNHPLSPEEFETILKKQIA</sequence>
<dbReference type="CDD" id="cd01949">
    <property type="entry name" value="GGDEF"/>
    <property type="match status" value="1"/>
</dbReference>
<dbReference type="InterPro" id="IPR000160">
    <property type="entry name" value="GGDEF_dom"/>
</dbReference>
<accession>A0A944QTE9</accession>
<dbReference type="CDD" id="cd00130">
    <property type="entry name" value="PAS"/>
    <property type="match status" value="1"/>
</dbReference>
<dbReference type="Gene3D" id="3.30.70.270">
    <property type="match status" value="1"/>
</dbReference>
<dbReference type="PANTHER" id="PTHR44757">
    <property type="entry name" value="DIGUANYLATE CYCLASE DGCP"/>
    <property type="match status" value="1"/>
</dbReference>
<dbReference type="InterPro" id="IPR035919">
    <property type="entry name" value="EAL_sf"/>
</dbReference>
<dbReference type="NCBIfam" id="TIGR00229">
    <property type="entry name" value="sensory_box"/>
    <property type="match status" value="1"/>
</dbReference>
<dbReference type="InterPro" id="IPR035965">
    <property type="entry name" value="PAS-like_dom_sf"/>
</dbReference>
<evidence type="ECO:0000313" key="7">
    <source>
        <dbReference type="EMBL" id="MBT2987665.1"/>
    </source>
</evidence>
<feature type="domain" description="EAL" evidence="5">
    <location>
        <begin position="919"/>
        <end position="1172"/>
    </location>
</feature>
<dbReference type="SUPFAM" id="SSF55073">
    <property type="entry name" value="Nucleotide cyclase"/>
    <property type="match status" value="1"/>
</dbReference>
<comment type="cofactor">
    <cofactor evidence="1">
        <name>Mg(2+)</name>
        <dbReference type="ChEBI" id="CHEBI:18420"/>
    </cofactor>
</comment>
<dbReference type="FunFam" id="3.30.70.270:FF:000001">
    <property type="entry name" value="Diguanylate cyclase domain protein"/>
    <property type="match status" value="1"/>
</dbReference>
<dbReference type="SMART" id="SM00052">
    <property type="entry name" value="EAL"/>
    <property type="match status" value="1"/>
</dbReference>
<dbReference type="Pfam" id="PF00990">
    <property type="entry name" value="GGDEF"/>
    <property type="match status" value="1"/>
</dbReference>
<keyword evidence="2" id="KW-0812">Transmembrane</keyword>
<evidence type="ECO:0000259" key="6">
    <source>
        <dbReference type="PROSITE" id="PS50887"/>
    </source>
</evidence>
<organism evidence="7 8">
    <name type="scientific">Candidatus Thiodiazotropha taylori</name>
    <dbReference type="NCBI Taxonomy" id="2792791"/>
    <lineage>
        <taxon>Bacteria</taxon>
        <taxon>Pseudomonadati</taxon>
        <taxon>Pseudomonadota</taxon>
        <taxon>Gammaproteobacteria</taxon>
        <taxon>Chromatiales</taxon>
        <taxon>Sedimenticolaceae</taxon>
        <taxon>Candidatus Thiodiazotropha</taxon>
    </lineage>
</organism>
<dbReference type="InterPro" id="IPR043128">
    <property type="entry name" value="Rev_trsase/Diguanyl_cyclase"/>
</dbReference>
<dbReference type="SMART" id="SM00062">
    <property type="entry name" value="PBPb"/>
    <property type="match status" value="1"/>
</dbReference>
<evidence type="ECO:0000259" key="5">
    <source>
        <dbReference type="PROSITE" id="PS50883"/>
    </source>
</evidence>
<dbReference type="Pfam" id="PF00563">
    <property type="entry name" value="EAL"/>
    <property type="match status" value="1"/>
</dbReference>
<dbReference type="SMART" id="SM00267">
    <property type="entry name" value="GGDEF"/>
    <property type="match status" value="1"/>
</dbReference>
<gene>
    <name evidence="7" type="ORF">KME65_01755</name>
</gene>
<keyword evidence="2" id="KW-1133">Transmembrane helix</keyword>
<evidence type="ECO:0000256" key="1">
    <source>
        <dbReference type="ARBA" id="ARBA00001946"/>
    </source>
</evidence>
<dbReference type="SMART" id="SM00086">
    <property type="entry name" value="PAC"/>
    <property type="match status" value="2"/>
</dbReference>
<dbReference type="Gene3D" id="3.30.450.20">
    <property type="entry name" value="PAS domain"/>
    <property type="match status" value="1"/>
</dbReference>
<dbReference type="PROSITE" id="PS50112">
    <property type="entry name" value="PAS"/>
    <property type="match status" value="1"/>
</dbReference>
<dbReference type="InterPro" id="IPR001633">
    <property type="entry name" value="EAL_dom"/>
</dbReference>
<dbReference type="Pfam" id="PF00497">
    <property type="entry name" value="SBP_bac_3"/>
    <property type="match status" value="1"/>
</dbReference>
<dbReference type="Pfam" id="PF08447">
    <property type="entry name" value="PAS_3"/>
    <property type="match status" value="1"/>
</dbReference>
<evidence type="ECO:0000259" key="4">
    <source>
        <dbReference type="PROSITE" id="PS50113"/>
    </source>
</evidence>
<dbReference type="InterPro" id="IPR000700">
    <property type="entry name" value="PAS-assoc_C"/>
</dbReference>
<dbReference type="InterPro" id="IPR052155">
    <property type="entry name" value="Biofilm_reg_signaling"/>
</dbReference>